<feature type="domain" description="4Fe-4S ferredoxin-type" evidence="4">
    <location>
        <begin position="148"/>
        <end position="179"/>
    </location>
</feature>
<dbReference type="OrthoDB" id="9810688at2"/>
<dbReference type="SUPFAM" id="SSF54862">
    <property type="entry name" value="4Fe-4S ferredoxins"/>
    <property type="match status" value="1"/>
</dbReference>
<dbReference type="InterPro" id="IPR017896">
    <property type="entry name" value="4Fe4S_Fe-S-bd"/>
</dbReference>
<keyword evidence="1" id="KW-0479">Metal-binding</keyword>
<evidence type="ECO:0000313" key="6">
    <source>
        <dbReference type="Proteomes" id="UP000317315"/>
    </source>
</evidence>
<dbReference type="Proteomes" id="UP000317315">
    <property type="component" value="Unassembled WGS sequence"/>
</dbReference>
<dbReference type="PROSITE" id="PS51379">
    <property type="entry name" value="4FE4S_FER_2"/>
    <property type="match status" value="3"/>
</dbReference>
<reference evidence="5 6" key="1">
    <citation type="submission" date="2017-05" db="EMBL/GenBank/DDBJ databases">
        <authorList>
            <person name="Varghese N."/>
            <person name="Submissions S."/>
        </authorList>
    </citation>
    <scope>NUCLEOTIDE SEQUENCE [LARGE SCALE GENOMIC DNA]</scope>
    <source>
        <strain evidence="5 6">DSM 16304</strain>
    </source>
</reference>
<dbReference type="AlphaFoldDB" id="A0A521D8I1"/>
<dbReference type="GO" id="GO:0046872">
    <property type="term" value="F:metal ion binding"/>
    <property type="evidence" value="ECO:0007669"/>
    <property type="project" value="UniProtKB-KW"/>
</dbReference>
<evidence type="ECO:0000259" key="4">
    <source>
        <dbReference type="PROSITE" id="PS51379"/>
    </source>
</evidence>
<feature type="domain" description="4Fe-4S ferredoxin-type" evidence="4">
    <location>
        <begin position="75"/>
        <end position="106"/>
    </location>
</feature>
<accession>A0A521D8I1</accession>
<dbReference type="EMBL" id="FXTM01000018">
    <property type="protein sequence ID" value="SMO68008.1"/>
    <property type="molecule type" value="Genomic_DNA"/>
</dbReference>
<dbReference type="Pfam" id="PF00037">
    <property type="entry name" value="Fer4"/>
    <property type="match status" value="1"/>
</dbReference>
<evidence type="ECO:0000256" key="3">
    <source>
        <dbReference type="ARBA" id="ARBA00023014"/>
    </source>
</evidence>
<sequence length="185" mass="20863">MSRRGFFKLLGKSIAQAAAEFTYEATKPNKEYVRPPGSADEDTFLKLCTKCGECVKSCPTGVLNLVKDMHPVVLDTPYMNFENNYCEKCYSCIDACKSGALKRENLEKFKLVARLKKETCVAFEHIFCQSCYWSCPKMDRAITLIDVTYPEFHSEHCIGCGRCIHSCPTNPKSIEMVKVEVKGEG</sequence>
<dbReference type="GO" id="GO:0051536">
    <property type="term" value="F:iron-sulfur cluster binding"/>
    <property type="evidence" value="ECO:0007669"/>
    <property type="project" value="UniProtKB-KW"/>
</dbReference>
<dbReference type="Pfam" id="PF12838">
    <property type="entry name" value="Fer4_7"/>
    <property type="match status" value="1"/>
</dbReference>
<keyword evidence="2" id="KW-0408">Iron</keyword>
<dbReference type="RefSeq" id="WP_142935881.1">
    <property type="nucleotide sequence ID" value="NZ_FXTM01000018.1"/>
</dbReference>
<keyword evidence="3" id="KW-0411">Iron-sulfur</keyword>
<keyword evidence="6" id="KW-1185">Reference proteome</keyword>
<feature type="domain" description="4Fe-4S ferredoxin-type" evidence="4">
    <location>
        <begin position="35"/>
        <end position="68"/>
    </location>
</feature>
<dbReference type="Gene3D" id="3.30.70.20">
    <property type="match status" value="2"/>
</dbReference>
<proteinExistence type="predicted"/>
<gene>
    <name evidence="5" type="ORF">SAMN06269117_11824</name>
</gene>
<dbReference type="CDD" id="cd16373">
    <property type="entry name" value="DMSOR_beta_like"/>
    <property type="match status" value="1"/>
</dbReference>
<name>A0A521D8I1_9BACT</name>
<evidence type="ECO:0000256" key="2">
    <source>
        <dbReference type="ARBA" id="ARBA00023004"/>
    </source>
</evidence>
<dbReference type="PANTHER" id="PTHR43122">
    <property type="entry name" value="FERREDOXIN SUBUNIT OF PYRUVATE:FLAVODOXIN OXIDOREDUCTASE-RELATED"/>
    <property type="match status" value="1"/>
</dbReference>
<protein>
    <submittedName>
        <fullName evidence="5">Ferredoxin-type protein NapG</fullName>
    </submittedName>
</protein>
<dbReference type="PROSITE" id="PS00198">
    <property type="entry name" value="4FE4S_FER_1"/>
    <property type="match status" value="2"/>
</dbReference>
<dbReference type="PANTHER" id="PTHR43122:SF1">
    <property type="entry name" value="IRON-SULFUR-BINDING PROTEIN"/>
    <property type="match status" value="1"/>
</dbReference>
<dbReference type="InterPro" id="IPR017900">
    <property type="entry name" value="4Fe4S_Fe_S_CS"/>
</dbReference>
<evidence type="ECO:0000256" key="1">
    <source>
        <dbReference type="ARBA" id="ARBA00022723"/>
    </source>
</evidence>
<evidence type="ECO:0000313" key="5">
    <source>
        <dbReference type="EMBL" id="SMO68008.1"/>
    </source>
</evidence>
<organism evidence="5 6">
    <name type="scientific">Balnearium lithotrophicum</name>
    <dbReference type="NCBI Taxonomy" id="223788"/>
    <lineage>
        <taxon>Bacteria</taxon>
        <taxon>Pseudomonadati</taxon>
        <taxon>Aquificota</taxon>
        <taxon>Aquificia</taxon>
        <taxon>Desulfurobacteriales</taxon>
        <taxon>Desulfurobacteriaceae</taxon>
        <taxon>Balnearium</taxon>
    </lineage>
</organism>